<evidence type="ECO:0000256" key="1">
    <source>
        <dbReference type="SAM" id="Phobius"/>
    </source>
</evidence>
<keyword evidence="1" id="KW-0812">Transmembrane</keyword>
<accession>A0A6C0GK02</accession>
<reference evidence="2 3" key="1">
    <citation type="submission" date="2020-01" db="EMBL/GenBank/DDBJ databases">
        <authorList>
            <person name="Kim M.K."/>
        </authorList>
    </citation>
    <scope>NUCLEOTIDE SEQUENCE [LARGE SCALE GENOMIC DNA]</scope>
    <source>
        <strain evidence="2 3">172606-1</strain>
    </source>
</reference>
<feature type="transmembrane region" description="Helical" evidence="1">
    <location>
        <begin position="118"/>
        <end position="142"/>
    </location>
</feature>
<name>A0A6C0GK02_9BACT</name>
<gene>
    <name evidence="2" type="ORF">GXP67_17330</name>
</gene>
<keyword evidence="1" id="KW-0472">Membrane</keyword>
<proteinExistence type="predicted"/>
<evidence type="ECO:0000313" key="3">
    <source>
        <dbReference type="Proteomes" id="UP000480178"/>
    </source>
</evidence>
<dbReference type="KEGG" id="rhoz:GXP67_17330"/>
<feature type="transmembrane region" description="Helical" evidence="1">
    <location>
        <begin position="87"/>
        <end position="106"/>
    </location>
</feature>
<dbReference type="RefSeq" id="WP_162444291.1">
    <property type="nucleotide sequence ID" value="NZ_CP048222.1"/>
</dbReference>
<dbReference type="Proteomes" id="UP000480178">
    <property type="component" value="Chromosome"/>
</dbReference>
<sequence length="148" mass="16693">MNRSTGTYFGFINGLLSLIPIFPAWSIFPGAITAGILEKFIPCESSILMVGIMAFLISIIYAIAYYIKINQYESRNKENFKAQFRFFCLNQYILINTYLFISIVGINNCCYGDGQTAFGVIFSGPLASIMIFILGVIFDLVFRKRLSN</sequence>
<keyword evidence="1" id="KW-1133">Transmembrane helix</keyword>
<dbReference type="AlphaFoldDB" id="A0A6C0GK02"/>
<protein>
    <submittedName>
        <fullName evidence="2">Uncharacterized protein</fullName>
    </submittedName>
</protein>
<feature type="transmembrane region" description="Helical" evidence="1">
    <location>
        <begin position="7"/>
        <end position="27"/>
    </location>
</feature>
<organism evidence="2 3">
    <name type="scientific">Rhodocytophaga rosea</name>
    <dbReference type="NCBI Taxonomy" id="2704465"/>
    <lineage>
        <taxon>Bacteria</taxon>
        <taxon>Pseudomonadati</taxon>
        <taxon>Bacteroidota</taxon>
        <taxon>Cytophagia</taxon>
        <taxon>Cytophagales</taxon>
        <taxon>Rhodocytophagaceae</taxon>
        <taxon>Rhodocytophaga</taxon>
    </lineage>
</organism>
<evidence type="ECO:0000313" key="2">
    <source>
        <dbReference type="EMBL" id="QHT68277.1"/>
    </source>
</evidence>
<dbReference type="EMBL" id="CP048222">
    <property type="protein sequence ID" value="QHT68277.1"/>
    <property type="molecule type" value="Genomic_DNA"/>
</dbReference>
<keyword evidence="3" id="KW-1185">Reference proteome</keyword>
<feature type="transmembrane region" description="Helical" evidence="1">
    <location>
        <begin position="47"/>
        <end position="67"/>
    </location>
</feature>